<keyword evidence="1" id="KW-0472">Membrane</keyword>
<reference evidence="3" key="1">
    <citation type="journal article" date="2019" name="Int. J. Syst. Evol. Microbiol.">
        <title>The Global Catalogue of Microorganisms (GCM) 10K type strain sequencing project: providing services to taxonomists for standard genome sequencing and annotation.</title>
        <authorList>
            <consortium name="The Broad Institute Genomics Platform"/>
            <consortium name="The Broad Institute Genome Sequencing Center for Infectious Disease"/>
            <person name="Wu L."/>
            <person name="Ma J."/>
        </authorList>
    </citation>
    <scope>NUCLEOTIDE SEQUENCE [LARGE SCALE GENOMIC DNA]</scope>
    <source>
        <strain evidence="3">KCTC 42730</strain>
    </source>
</reference>
<dbReference type="RefSeq" id="WP_377122261.1">
    <property type="nucleotide sequence ID" value="NZ_JBHRSD010000011.1"/>
</dbReference>
<feature type="transmembrane region" description="Helical" evidence="1">
    <location>
        <begin position="49"/>
        <end position="67"/>
    </location>
</feature>
<dbReference type="Proteomes" id="UP001595453">
    <property type="component" value="Unassembled WGS sequence"/>
</dbReference>
<keyword evidence="1" id="KW-0812">Transmembrane</keyword>
<accession>A0ABV7CHV8</accession>
<organism evidence="2 3">
    <name type="scientific">Pseudoalteromonas fenneropenaei</name>
    <dbReference type="NCBI Taxonomy" id="1737459"/>
    <lineage>
        <taxon>Bacteria</taxon>
        <taxon>Pseudomonadati</taxon>
        <taxon>Pseudomonadota</taxon>
        <taxon>Gammaproteobacteria</taxon>
        <taxon>Alteromonadales</taxon>
        <taxon>Pseudoalteromonadaceae</taxon>
        <taxon>Pseudoalteromonas</taxon>
    </lineage>
</organism>
<gene>
    <name evidence="2" type="ORF">ACFOEE_06575</name>
</gene>
<keyword evidence="3" id="KW-1185">Reference proteome</keyword>
<protein>
    <submittedName>
        <fullName evidence="2">Uncharacterized protein</fullName>
    </submittedName>
</protein>
<sequence length="82" mass="9183">MSNHKLFKTLNSFTPAFIAKPLAKYPWLLITIILSILLMVFLLIKVAIIAAYAFIALLVVGILWGGWNKIKKLSSRKNNPTA</sequence>
<keyword evidence="1" id="KW-1133">Transmembrane helix</keyword>
<name>A0ABV7CHV8_9GAMM</name>
<evidence type="ECO:0000256" key="1">
    <source>
        <dbReference type="SAM" id="Phobius"/>
    </source>
</evidence>
<evidence type="ECO:0000313" key="3">
    <source>
        <dbReference type="Proteomes" id="UP001595453"/>
    </source>
</evidence>
<evidence type="ECO:0000313" key="2">
    <source>
        <dbReference type="EMBL" id="MFC3032177.1"/>
    </source>
</evidence>
<feature type="transmembrane region" description="Helical" evidence="1">
    <location>
        <begin position="25"/>
        <end position="43"/>
    </location>
</feature>
<comment type="caution">
    <text evidence="2">The sequence shown here is derived from an EMBL/GenBank/DDBJ whole genome shotgun (WGS) entry which is preliminary data.</text>
</comment>
<dbReference type="EMBL" id="JBHRSD010000011">
    <property type="protein sequence ID" value="MFC3032177.1"/>
    <property type="molecule type" value="Genomic_DNA"/>
</dbReference>
<proteinExistence type="predicted"/>